<gene>
    <name evidence="1" type="ORF">EA187_14370</name>
</gene>
<keyword evidence="2" id="KW-1185">Reference proteome</keyword>
<organism evidence="1 2">
    <name type="scientific">Lujinxingia sediminis</name>
    <dbReference type="NCBI Taxonomy" id="2480984"/>
    <lineage>
        <taxon>Bacteria</taxon>
        <taxon>Deltaproteobacteria</taxon>
        <taxon>Bradymonadales</taxon>
        <taxon>Lujinxingiaceae</taxon>
        <taxon>Lujinxingia</taxon>
    </lineage>
</organism>
<evidence type="ECO:0000313" key="2">
    <source>
        <dbReference type="Proteomes" id="UP000282926"/>
    </source>
</evidence>
<accession>A0ABY0CR85</accession>
<protein>
    <submittedName>
        <fullName evidence="1">Uncharacterized protein</fullName>
    </submittedName>
</protein>
<name>A0ABY0CR85_9DELT</name>
<dbReference type="RefSeq" id="WP_127780727.1">
    <property type="nucleotide sequence ID" value="NZ_SADD01000009.1"/>
</dbReference>
<dbReference type="EMBL" id="SADD01000009">
    <property type="protein sequence ID" value="RVU42698.1"/>
    <property type="molecule type" value="Genomic_DNA"/>
</dbReference>
<reference evidence="1 2" key="1">
    <citation type="submission" date="2019-01" db="EMBL/GenBank/DDBJ databases">
        <title>Lujinxingia litoralis gen. nov., sp. nov. and Lujinxingia sediminis gen. nov., sp. nov., new members in the order Bradymonadales, isolated from coastal sediment.</title>
        <authorList>
            <person name="Li C.-M."/>
        </authorList>
    </citation>
    <scope>NUCLEOTIDE SEQUENCE [LARGE SCALE GENOMIC DNA]</scope>
    <source>
        <strain evidence="1 2">SEH01</strain>
    </source>
</reference>
<comment type="caution">
    <text evidence="1">The sequence shown here is derived from an EMBL/GenBank/DDBJ whole genome shotgun (WGS) entry which is preliminary data.</text>
</comment>
<evidence type="ECO:0000313" key="1">
    <source>
        <dbReference type="EMBL" id="RVU42698.1"/>
    </source>
</evidence>
<sequence>MTHLDTGFDAYFYPLEMGGEQLYVRDDNWNSFGITVEPDLYAMCEGTEYPSLFSYIVDLLDTTFPGQSWGWSPIGYVVNDVLMPGWGVQLTSDASFRVDAASSTPMLTKLLGMDFETRDAVDTGYGWVVSPDEPFGGCWRSLRAPARRPLNTIAEQYVSGGRGQGLHLTRWGTDRVRSVTYRNVAAAHVIEGRANIPAYADVANLGTRWTQNQFCDLWDRGISRYQPVYAAYNLRTMPTDITTAARWEVLQSPQGSQFADEFESCISRASRSAEYYDVEFAMRVIGGNDTWG</sequence>
<proteinExistence type="predicted"/>
<dbReference type="Proteomes" id="UP000282926">
    <property type="component" value="Unassembled WGS sequence"/>
</dbReference>